<dbReference type="Proteomes" id="UP001366060">
    <property type="component" value="Unassembled WGS sequence"/>
</dbReference>
<sequence>LIQPVVLEVFSIAEAEQIDIEVTELQQTVSNVIKATAGNYSSKNRDIYYGSETEIQYINGYLIKKAQQHN</sequence>
<dbReference type="InterPro" id="IPR013328">
    <property type="entry name" value="6PGD_dom2"/>
</dbReference>
<dbReference type="InterPro" id="IPR008927">
    <property type="entry name" value="6-PGluconate_DH-like_C_sf"/>
</dbReference>
<feature type="domain" description="Ketopantoate reductase C-terminal" evidence="2">
    <location>
        <begin position="1"/>
        <end position="70"/>
    </location>
</feature>
<name>A0ABU9HGZ4_9GAMM</name>
<accession>A0ABU9HGZ4</accession>
<evidence type="ECO:0000313" key="4">
    <source>
        <dbReference type="Proteomes" id="UP001366060"/>
    </source>
</evidence>
<proteinExistence type="predicted"/>
<keyword evidence="1" id="KW-0560">Oxidoreductase</keyword>
<evidence type="ECO:0000256" key="1">
    <source>
        <dbReference type="ARBA" id="ARBA00023002"/>
    </source>
</evidence>
<comment type="caution">
    <text evidence="3">The sequence shown here is derived from an EMBL/GenBank/DDBJ whole genome shotgun (WGS) entry which is preliminary data.</text>
</comment>
<dbReference type="RefSeq" id="WP_341629471.1">
    <property type="nucleotide sequence ID" value="NZ_JBAKBA010000383.1"/>
</dbReference>
<reference evidence="3 4" key="1">
    <citation type="submission" date="2024-02" db="EMBL/GenBank/DDBJ databases">
        <title>Bacteria isolated from the canopy kelp, Nereocystis luetkeana.</title>
        <authorList>
            <person name="Pfister C.A."/>
            <person name="Younker I.T."/>
            <person name="Light S.H."/>
        </authorList>
    </citation>
    <scope>NUCLEOTIDE SEQUENCE [LARGE SCALE GENOMIC DNA]</scope>
    <source>
        <strain evidence="3 4">TI.2.07</strain>
    </source>
</reference>
<dbReference type="Gene3D" id="1.10.1040.10">
    <property type="entry name" value="N-(1-d-carboxylethyl)-l-norvaline Dehydrogenase, domain 2"/>
    <property type="match status" value="1"/>
</dbReference>
<evidence type="ECO:0000313" key="3">
    <source>
        <dbReference type="EMBL" id="MEL0661159.1"/>
    </source>
</evidence>
<feature type="non-terminal residue" evidence="3">
    <location>
        <position position="1"/>
    </location>
</feature>
<dbReference type="InterPro" id="IPR013752">
    <property type="entry name" value="KPA_reductase"/>
</dbReference>
<dbReference type="Pfam" id="PF08546">
    <property type="entry name" value="ApbA_C"/>
    <property type="match status" value="1"/>
</dbReference>
<protein>
    <submittedName>
        <fullName evidence="3">Ketopantoate reductase C-terminal domain-containing protein</fullName>
    </submittedName>
</protein>
<dbReference type="SUPFAM" id="SSF48179">
    <property type="entry name" value="6-phosphogluconate dehydrogenase C-terminal domain-like"/>
    <property type="match status" value="1"/>
</dbReference>
<feature type="non-terminal residue" evidence="3">
    <location>
        <position position="70"/>
    </location>
</feature>
<evidence type="ECO:0000259" key="2">
    <source>
        <dbReference type="Pfam" id="PF08546"/>
    </source>
</evidence>
<dbReference type="EMBL" id="JBAKBA010000383">
    <property type="protein sequence ID" value="MEL0661159.1"/>
    <property type="molecule type" value="Genomic_DNA"/>
</dbReference>
<keyword evidence="4" id="KW-1185">Reference proteome</keyword>
<gene>
    <name evidence="3" type="ORF">V6255_18860</name>
</gene>
<organism evidence="3 4">
    <name type="scientific">Psychromonas arctica</name>
    <dbReference type="NCBI Taxonomy" id="168275"/>
    <lineage>
        <taxon>Bacteria</taxon>
        <taxon>Pseudomonadati</taxon>
        <taxon>Pseudomonadota</taxon>
        <taxon>Gammaproteobacteria</taxon>
        <taxon>Alteromonadales</taxon>
        <taxon>Psychromonadaceae</taxon>
        <taxon>Psychromonas</taxon>
    </lineage>
</organism>